<dbReference type="GO" id="GO:0060003">
    <property type="term" value="P:copper ion export"/>
    <property type="evidence" value="ECO:0007669"/>
    <property type="project" value="TreeGrafter"/>
</dbReference>
<evidence type="ECO:0000256" key="2">
    <source>
        <dbReference type="ARBA" id="ARBA00022448"/>
    </source>
</evidence>
<dbReference type="Pfam" id="PF25954">
    <property type="entry name" value="Beta-barrel_RND_2"/>
    <property type="match status" value="1"/>
</dbReference>
<dbReference type="GO" id="GO:0015679">
    <property type="term" value="P:plasma membrane copper ion transport"/>
    <property type="evidence" value="ECO:0007669"/>
    <property type="project" value="TreeGrafter"/>
</dbReference>
<dbReference type="Gene3D" id="2.40.30.170">
    <property type="match status" value="1"/>
</dbReference>
<feature type="domain" description="CusB-like beta-barrel" evidence="7">
    <location>
        <begin position="265"/>
        <end position="339"/>
    </location>
</feature>
<dbReference type="Gene3D" id="2.40.420.20">
    <property type="match status" value="1"/>
</dbReference>
<dbReference type="EMBL" id="LODL01000005">
    <property type="protein sequence ID" value="KXB32514.1"/>
    <property type="molecule type" value="Genomic_DNA"/>
</dbReference>
<feature type="domain" description="CusB-like barrel-sandwich hybrid" evidence="6">
    <location>
        <begin position="133"/>
        <end position="261"/>
    </location>
</feature>
<feature type="domain" description="CzcB-like C-terminal circularly permuted SH3-like" evidence="8">
    <location>
        <begin position="348"/>
        <end position="408"/>
    </location>
</feature>
<evidence type="ECO:0000256" key="5">
    <source>
        <dbReference type="SAM" id="SignalP"/>
    </source>
</evidence>
<name>A0A133XNJ6_9RHOO</name>
<proteinExistence type="inferred from homology"/>
<feature type="chain" id="PRO_5007459607" evidence="5">
    <location>
        <begin position="23"/>
        <end position="527"/>
    </location>
</feature>
<comment type="similarity">
    <text evidence="1">Belongs to the membrane fusion protein (MFP) (TC 8.A.1) family.</text>
</comment>
<evidence type="ECO:0000313" key="9">
    <source>
        <dbReference type="EMBL" id="KXB32514.1"/>
    </source>
</evidence>
<dbReference type="Pfam" id="PF25975">
    <property type="entry name" value="CzcB_C"/>
    <property type="match status" value="1"/>
</dbReference>
<accession>A0A133XNJ6</accession>
<dbReference type="PANTHER" id="PTHR30097:SF15">
    <property type="entry name" value="CATION EFFLUX SYSTEM PROTEIN CUSB"/>
    <property type="match status" value="1"/>
</dbReference>
<dbReference type="NCBIfam" id="TIGR01730">
    <property type="entry name" value="RND_mfp"/>
    <property type="match status" value="1"/>
</dbReference>
<dbReference type="GO" id="GO:0022857">
    <property type="term" value="F:transmembrane transporter activity"/>
    <property type="evidence" value="ECO:0007669"/>
    <property type="project" value="InterPro"/>
</dbReference>
<keyword evidence="3 5" id="KW-0732">Signal</keyword>
<evidence type="ECO:0000259" key="6">
    <source>
        <dbReference type="Pfam" id="PF25919"/>
    </source>
</evidence>
<dbReference type="Proteomes" id="UP000070186">
    <property type="component" value="Unassembled WGS sequence"/>
</dbReference>
<dbReference type="PANTHER" id="PTHR30097">
    <property type="entry name" value="CATION EFFLUX SYSTEM PROTEIN CUSB"/>
    <property type="match status" value="1"/>
</dbReference>
<evidence type="ECO:0000259" key="7">
    <source>
        <dbReference type="Pfam" id="PF25954"/>
    </source>
</evidence>
<dbReference type="AlphaFoldDB" id="A0A133XNJ6"/>
<dbReference type="InterPro" id="IPR058790">
    <property type="entry name" value="BSH_CusB"/>
</dbReference>
<keyword evidence="4" id="KW-0406">Ion transport</keyword>
<dbReference type="FunFam" id="2.40.420.20:FF:000003">
    <property type="entry name" value="Cation efflux system protein cusB"/>
    <property type="match status" value="1"/>
</dbReference>
<dbReference type="Pfam" id="PF11604">
    <property type="entry name" value="CusF_Ec"/>
    <property type="match status" value="1"/>
</dbReference>
<keyword evidence="10" id="KW-1185">Reference proteome</keyword>
<dbReference type="InterPro" id="IPR051909">
    <property type="entry name" value="MFP_Cation_Efflux"/>
</dbReference>
<dbReference type="InterPro" id="IPR042230">
    <property type="entry name" value="CusF_sf"/>
</dbReference>
<sequence length="527" mass="56658">MNKGVIAAAVVAALAAGGGYWAGQKSAPAPHADGATNVAADSGKKERKILFYRNPMGLPDTSPTPKKDPMGMDYIAVYEGEQDDEPASANQIKISTEKIQKLGVRTEAATLRNLDKVVRAAGRIEPDERRTYTISPKFEGYVERLHVNVTGQPVSKGQPLFEVYSPELVSAQREFAIAVQGQESLKDAESYTQDSMRQLAESSLARLRNWDISEEQVKSLAKSGETRRTLTFRSPVNGIITEKKAVQGMRFMPGEALYQVADLSSVWAVADVFEQDIGLVKSGAKAKVKINAYPDKTFEGTISYVYPTLKAETRTIQVRIDLPNTNNLLKPGMFAQLELPTTVKGAVVTVPNSAVIDSGTRQIVLVQAKEGRFEPREVKLGARSDDRVEVIDGVRDGEQVVVAANFLIDAESNLKAAISGFGHSGHGAAAPADKPAAATVGNKAEGKVEEVDAKAGTVSITHGPVPSLKWPGMTMEFKPANEAIMKQLKPGAAIDFEFVERGQGEWVITSVQPASQPAGKANPHAGH</sequence>
<dbReference type="InterPro" id="IPR058792">
    <property type="entry name" value="Beta-barrel_RND_2"/>
</dbReference>
<dbReference type="SUPFAM" id="SSF111369">
    <property type="entry name" value="HlyD-like secretion proteins"/>
    <property type="match status" value="1"/>
</dbReference>
<evidence type="ECO:0000313" key="10">
    <source>
        <dbReference type="Proteomes" id="UP000070186"/>
    </source>
</evidence>
<evidence type="ECO:0000256" key="3">
    <source>
        <dbReference type="ARBA" id="ARBA00022729"/>
    </source>
</evidence>
<feature type="signal peptide" evidence="5">
    <location>
        <begin position="1"/>
        <end position="22"/>
    </location>
</feature>
<evidence type="ECO:0000256" key="4">
    <source>
        <dbReference type="ARBA" id="ARBA00023065"/>
    </source>
</evidence>
<protein>
    <submittedName>
        <fullName evidence="9">RND transporter</fullName>
    </submittedName>
</protein>
<reference evidence="9 10" key="1">
    <citation type="submission" date="2015-12" db="EMBL/GenBank/DDBJ databases">
        <title>Nitrous oxide reduction kinetics distinguish bacteria harboring typical versus atypical NosZ.</title>
        <authorList>
            <person name="Yoon S."/>
            <person name="Nissen S."/>
            <person name="Park D."/>
            <person name="Sanford R.A."/>
            <person name="Loeffler F.E."/>
        </authorList>
    </citation>
    <scope>NUCLEOTIDE SEQUENCE [LARGE SCALE GENOMIC DNA]</scope>
    <source>
        <strain evidence="9 10">ATCC BAA-841</strain>
    </source>
</reference>
<dbReference type="GO" id="GO:0016020">
    <property type="term" value="C:membrane"/>
    <property type="evidence" value="ECO:0007669"/>
    <property type="project" value="InterPro"/>
</dbReference>
<dbReference type="GO" id="GO:0030288">
    <property type="term" value="C:outer membrane-bounded periplasmic space"/>
    <property type="evidence" value="ECO:0007669"/>
    <property type="project" value="TreeGrafter"/>
</dbReference>
<dbReference type="Gene3D" id="2.40.50.320">
    <property type="entry name" value="Copper binding periplasmic protein CusF"/>
    <property type="match status" value="1"/>
</dbReference>
<dbReference type="RefSeq" id="WP_066880082.1">
    <property type="nucleotide sequence ID" value="NZ_LODL01000005.1"/>
</dbReference>
<gene>
    <name evidence="9" type="ORF">AT959_02180</name>
</gene>
<comment type="caution">
    <text evidence="9">The sequence shown here is derived from an EMBL/GenBank/DDBJ whole genome shotgun (WGS) entry which is preliminary data.</text>
</comment>
<dbReference type="Pfam" id="PF25919">
    <property type="entry name" value="BSH_CusB"/>
    <property type="match status" value="1"/>
</dbReference>
<dbReference type="STRING" id="281362.AT959_02180"/>
<keyword evidence="2" id="KW-0813">Transport</keyword>
<dbReference type="FunFam" id="2.40.30.170:FF:000010">
    <property type="entry name" value="Efflux RND transporter periplasmic adaptor subunit"/>
    <property type="match status" value="1"/>
</dbReference>
<dbReference type="InterPro" id="IPR021647">
    <property type="entry name" value="CusF_Ec"/>
</dbReference>
<dbReference type="InterPro" id="IPR006143">
    <property type="entry name" value="RND_pump_MFP"/>
</dbReference>
<dbReference type="GO" id="GO:0046914">
    <property type="term" value="F:transition metal ion binding"/>
    <property type="evidence" value="ECO:0007669"/>
    <property type="project" value="TreeGrafter"/>
</dbReference>
<organism evidence="9 10">
    <name type="scientific">Dechloromonas denitrificans</name>
    <dbReference type="NCBI Taxonomy" id="281362"/>
    <lineage>
        <taxon>Bacteria</taxon>
        <taxon>Pseudomonadati</taxon>
        <taxon>Pseudomonadota</taxon>
        <taxon>Betaproteobacteria</taxon>
        <taxon>Rhodocyclales</taxon>
        <taxon>Azonexaceae</taxon>
        <taxon>Dechloromonas</taxon>
    </lineage>
</organism>
<evidence type="ECO:0000256" key="1">
    <source>
        <dbReference type="ARBA" id="ARBA00009477"/>
    </source>
</evidence>
<dbReference type="Gene3D" id="2.40.50.100">
    <property type="match status" value="1"/>
</dbReference>
<evidence type="ECO:0000259" key="8">
    <source>
        <dbReference type="Pfam" id="PF25975"/>
    </source>
</evidence>
<dbReference type="InterPro" id="IPR058649">
    <property type="entry name" value="CzcB_C"/>
</dbReference>